<evidence type="ECO:0000256" key="2">
    <source>
        <dbReference type="ARBA" id="ARBA00022598"/>
    </source>
</evidence>
<dbReference type="Gene3D" id="3.30.1490.20">
    <property type="entry name" value="ATP-grasp fold, A domain"/>
    <property type="match status" value="1"/>
</dbReference>
<dbReference type="RefSeq" id="WP_185176323.1">
    <property type="nucleotide sequence ID" value="NZ_CP059404.1"/>
</dbReference>
<dbReference type="PROSITE" id="PS50975">
    <property type="entry name" value="ATP_GRASP"/>
    <property type="match status" value="1"/>
</dbReference>
<dbReference type="KEGG" id="cik:H0194_02645"/>
<keyword evidence="2" id="KW-0436">Ligase</keyword>
<name>A0A7G7CQT3_9CORY</name>
<organism evidence="7 8">
    <name type="scientific">Corynebacterium incognita</name>
    <dbReference type="NCBI Taxonomy" id="2754725"/>
    <lineage>
        <taxon>Bacteria</taxon>
        <taxon>Bacillati</taxon>
        <taxon>Actinomycetota</taxon>
        <taxon>Actinomycetes</taxon>
        <taxon>Mycobacteriales</taxon>
        <taxon>Corynebacteriaceae</taxon>
        <taxon>Corynebacterium</taxon>
    </lineage>
</organism>
<feature type="domain" description="ATP-grasp" evidence="6">
    <location>
        <begin position="91"/>
        <end position="349"/>
    </location>
</feature>
<evidence type="ECO:0000259" key="6">
    <source>
        <dbReference type="PROSITE" id="PS50975"/>
    </source>
</evidence>
<accession>A0A7G7CQT3</accession>
<dbReference type="GO" id="GO:0016879">
    <property type="term" value="F:ligase activity, forming carbon-nitrogen bonds"/>
    <property type="evidence" value="ECO:0007669"/>
    <property type="project" value="TreeGrafter"/>
</dbReference>
<reference evidence="7 8" key="1">
    <citation type="submission" date="2020-07" db="EMBL/GenBank/DDBJ databases">
        <title>Complete genome and description of Corynebacterium incognita strain Marseille-Q3630 sp. nov.</title>
        <authorList>
            <person name="Boxberger M."/>
        </authorList>
    </citation>
    <scope>NUCLEOTIDE SEQUENCE [LARGE SCALE GENOMIC DNA]</scope>
    <source>
        <strain evidence="7 8">Marseille-Q3630</strain>
    </source>
</reference>
<evidence type="ECO:0000313" key="7">
    <source>
        <dbReference type="EMBL" id="QNE89949.1"/>
    </source>
</evidence>
<dbReference type="InterPro" id="IPR020561">
    <property type="entry name" value="PRibGlycinamid_synth_ATP-grasp"/>
</dbReference>
<dbReference type="Proteomes" id="UP000515743">
    <property type="component" value="Chromosome"/>
</dbReference>
<dbReference type="InterPro" id="IPR013815">
    <property type="entry name" value="ATP_grasp_subdomain_1"/>
</dbReference>
<evidence type="ECO:0000256" key="3">
    <source>
        <dbReference type="ARBA" id="ARBA00022741"/>
    </source>
</evidence>
<dbReference type="SUPFAM" id="SSF56059">
    <property type="entry name" value="Glutathione synthetase ATP-binding domain-like"/>
    <property type="match status" value="1"/>
</dbReference>
<protein>
    <submittedName>
        <fullName evidence="7">ATP-grasp domain-containing protein</fullName>
    </submittedName>
</protein>
<keyword evidence="4 5" id="KW-0067">ATP-binding</keyword>
<evidence type="ECO:0000256" key="4">
    <source>
        <dbReference type="ARBA" id="ARBA00022840"/>
    </source>
</evidence>
<dbReference type="GO" id="GO:0005737">
    <property type="term" value="C:cytoplasm"/>
    <property type="evidence" value="ECO:0007669"/>
    <property type="project" value="TreeGrafter"/>
</dbReference>
<dbReference type="AlphaFoldDB" id="A0A7G7CQT3"/>
<comment type="cofactor">
    <cofactor evidence="1">
        <name>Mn(2+)</name>
        <dbReference type="ChEBI" id="CHEBI:29035"/>
    </cofactor>
</comment>
<keyword evidence="3 5" id="KW-0547">Nucleotide-binding</keyword>
<proteinExistence type="predicted"/>
<evidence type="ECO:0000256" key="1">
    <source>
        <dbReference type="ARBA" id="ARBA00001936"/>
    </source>
</evidence>
<dbReference type="InterPro" id="IPR011761">
    <property type="entry name" value="ATP-grasp"/>
</dbReference>
<dbReference type="PANTHER" id="PTHR21621:SF0">
    <property type="entry name" value="BETA-CITRYLGLUTAMATE SYNTHASE B-RELATED"/>
    <property type="match status" value="1"/>
</dbReference>
<evidence type="ECO:0000313" key="8">
    <source>
        <dbReference type="Proteomes" id="UP000515743"/>
    </source>
</evidence>
<keyword evidence="8" id="KW-1185">Reference proteome</keyword>
<dbReference type="EMBL" id="CP059404">
    <property type="protein sequence ID" value="QNE89949.1"/>
    <property type="molecule type" value="Genomic_DNA"/>
</dbReference>
<gene>
    <name evidence="7" type="ORF">H0194_02645</name>
</gene>
<dbReference type="GO" id="GO:0005524">
    <property type="term" value="F:ATP binding"/>
    <property type="evidence" value="ECO:0007669"/>
    <property type="project" value="UniProtKB-UniRule"/>
</dbReference>
<evidence type="ECO:0000256" key="5">
    <source>
        <dbReference type="PROSITE-ProRule" id="PRU00409"/>
    </source>
</evidence>
<dbReference type="PANTHER" id="PTHR21621">
    <property type="entry name" value="RIBOSOMAL PROTEIN S6 MODIFICATION PROTEIN"/>
    <property type="match status" value="1"/>
</dbReference>
<dbReference type="GO" id="GO:0046872">
    <property type="term" value="F:metal ion binding"/>
    <property type="evidence" value="ECO:0007669"/>
    <property type="project" value="InterPro"/>
</dbReference>
<dbReference type="Pfam" id="PF01071">
    <property type="entry name" value="GARS_A"/>
    <property type="match status" value="1"/>
</dbReference>
<dbReference type="Gene3D" id="3.30.470.20">
    <property type="entry name" value="ATP-grasp fold, B domain"/>
    <property type="match status" value="2"/>
</dbReference>
<sequence length="390" mass="44065">MKKEFVQDLLDHVWQLQKNTWGEGYTSGIHNNWIRAARNCGQKIEIERKNGHPYIHFFRPDGSFRGTLDPWVLPTTTRSSSQACASKVKTRYFLERANVPTPETQDYREGEAQKAYEDFFQSATSRQAVVKAHNLSQGIGVYLNVTPSNFVETFDSCIELQKERKRSPKVLVQEMLDGFELRCTVVEGELVDVIARIPAYVIGTGRHSIEELAALKNESRLADRFLARRKLNLEEYNTKAKMLAEGISPTFAPEEGELIILSSISNIAYGGETAIVTDLVSDSIRSIAERAVAAIPGLTTGGVDVMVNSLDSDSPKVIEVNSFPHAYISIYPTYGNPTNPLDLYLQRWFLVDDFERGDRNEFTLEEKEFLEKYYAFIKQKLGLVGGLFVK</sequence>